<protein>
    <submittedName>
        <fullName evidence="2">Uncharacterized protein</fullName>
    </submittedName>
</protein>
<dbReference type="Gramene" id="AUR62017338-RA">
    <property type="protein sequence ID" value="AUR62017338-RA:cds"/>
    <property type="gene ID" value="AUR62017338"/>
</dbReference>
<keyword evidence="3" id="KW-1185">Reference proteome</keyword>
<accession>A0A803LQV9</accession>
<reference evidence="2" key="1">
    <citation type="journal article" date="2017" name="Nature">
        <title>The genome of Chenopodium quinoa.</title>
        <authorList>
            <person name="Jarvis D.E."/>
            <person name="Ho Y.S."/>
            <person name="Lightfoot D.J."/>
            <person name="Schmoeckel S.M."/>
            <person name="Li B."/>
            <person name="Borm T.J.A."/>
            <person name="Ohyanagi H."/>
            <person name="Mineta K."/>
            <person name="Michell C.T."/>
            <person name="Saber N."/>
            <person name="Kharbatia N.M."/>
            <person name="Rupper R.R."/>
            <person name="Sharp A.R."/>
            <person name="Dally N."/>
            <person name="Boughton B.A."/>
            <person name="Woo Y.H."/>
            <person name="Gao G."/>
            <person name="Schijlen E.G.W.M."/>
            <person name="Guo X."/>
            <person name="Momin A.A."/>
            <person name="Negrao S."/>
            <person name="Al-Babili S."/>
            <person name="Gehring C."/>
            <person name="Roessner U."/>
            <person name="Jung C."/>
            <person name="Murphy K."/>
            <person name="Arold S.T."/>
            <person name="Gojobori T."/>
            <person name="van der Linden C.G."/>
            <person name="van Loo E.N."/>
            <person name="Jellen E.N."/>
            <person name="Maughan P.J."/>
            <person name="Tester M."/>
        </authorList>
    </citation>
    <scope>NUCLEOTIDE SEQUENCE [LARGE SCALE GENOMIC DNA]</scope>
    <source>
        <strain evidence="2">cv. PI 614886</strain>
    </source>
</reference>
<evidence type="ECO:0000313" key="2">
    <source>
        <dbReference type="EnsemblPlants" id="AUR62017338-RA:cds"/>
    </source>
</evidence>
<feature type="region of interest" description="Disordered" evidence="1">
    <location>
        <begin position="41"/>
        <end position="79"/>
    </location>
</feature>
<evidence type="ECO:0000256" key="1">
    <source>
        <dbReference type="SAM" id="MobiDB-lite"/>
    </source>
</evidence>
<reference evidence="2" key="2">
    <citation type="submission" date="2021-03" db="UniProtKB">
        <authorList>
            <consortium name="EnsemblPlants"/>
        </authorList>
    </citation>
    <scope>IDENTIFICATION</scope>
</reference>
<dbReference type="Proteomes" id="UP000596660">
    <property type="component" value="Unplaced"/>
</dbReference>
<dbReference type="EnsemblPlants" id="AUR62017338-RA">
    <property type="protein sequence ID" value="AUR62017338-RA:cds"/>
    <property type="gene ID" value="AUR62017338"/>
</dbReference>
<evidence type="ECO:0000313" key="3">
    <source>
        <dbReference type="Proteomes" id="UP000596660"/>
    </source>
</evidence>
<dbReference type="AlphaFoldDB" id="A0A803LQV9"/>
<name>A0A803LQV9_CHEQI</name>
<feature type="compositionally biased region" description="Basic and acidic residues" evidence="1">
    <location>
        <begin position="49"/>
        <end position="72"/>
    </location>
</feature>
<organism evidence="2 3">
    <name type="scientific">Chenopodium quinoa</name>
    <name type="common">Quinoa</name>
    <dbReference type="NCBI Taxonomy" id="63459"/>
    <lineage>
        <taxon>Eukaryota</taxon>
        <taxon>Viridiplantae</taxon>
        <taxon>Streptophyta</taxon>
        <taxon>Embryophyta</taxon>
        <taxon>Tracheophyta</taxon>
        <taxon>Spermatophyta</taxon>
        <taxon>Magnoliopsida</taxon>
        <taxon>eudicotyledons</taxon>
        <taxon>Gunneridae</taxon>
        <taxon>Pentapetalae</taxon>
        <taxon>Caryophyllales</taxon>
        <taxon>Chenopodiaceae</taxon>
        <taxon>Chenopodioideae</taxon>
        <taxon>Atripliceae</taxon>
        <taxon>Chenopodium</taxon>
    </lineage>
</organism>
<sequence length="79" mass="9409">MSKVAAEKGLFMMRKSRLRWKCHFALWWSYEEYLEAHTRSIKQAGRISHGKEDSSSKERDLDDLQSHSEHGSSRKRSRR</sequence>
<proteinExistence type="predicted"/>